<dbReference type="RefSeq" id="WP_268907371.1">
    <property type="nucleotide sequence ID" value="NZ_JBHTMH010000001.1"/>
</dbReference>
<gene>
    <name evidence="2" type="ORF">DEVEQU_00689</name>
</gene>
<dbReference type="Proteomes" id="UP000268844">
    <property type="component" value="Unassembled WGS sequence"/>
</dbReference>
<evidence type="ECO:0000256" key="1">
    <source>
        <dbReference type="SAM" id="Phobius"/>
    </source>
</evidence>
<proteinExistence type="predicted"/>
<keyword evidence="1" id="KW-0812">Transmembrane</keyword>
<keyword evidence="1" id="KW-1133">Transmembrane helix</keyword>
<reference evidence="2 3" key="1">
    <citation type="submission" date="2018-12" db="EMBL/GenBank/DDBJ databases">
        <authorList>
            <person name="Criscuolo A."/>
        </authorList>
    </citation>
    <scope>NUCLEOTIDE SEQUENCE [LARGE SCALE GENOMIC DNA]</scope>
    <source>
        <strain evidence="2">ACIP1116281</strain>
    </source>
</reference>
<dbReference type="EMBL" id="UZWD01000009">
    <property type="protein sequence ID" value="VDS03565.1"/>
    <property type="molecule type" value="Genomic_DNA"/>
</dbReference>
<evidence type="ECO:0000313" key="2">
    <source>
        <dbReference type="EMBL" id="VDS03565.1"/>
    </source>
</evidence>
<keyword evidence="3" id="KW-1185">Reference proteome</keyword>
<name>A0A3S5D379_9HYPH</name>
<dbReference type="AlphaFoldDB" id="A0A3S5D379"/>
<protein>
    <submittedName>
        <fullName evidence="2">Uncharacterized protein</fullName>
    </submittedName>
</protein>
<accession>A0A3S5D379</accession>
<keyword evidence="1" id="KW-0472">Membrane</keyword>
<organism evidence="2 3">
    <name type="scientific">Devosia equisanguinis</name>
    <dbReference type="NCBI Taxonomy" id="2490941"/>
    <lineage>
        <taxon>Bacteria</taxon>
        <taxon>Pseudomonadati</taxon>
        <taxon>Pseudomonadota</taxon>
        <taxon>Alphaproteobacteria</taxon>
        <taxon>Hyphomicrobiales</taxon>
        <taxon>Devosiaceae</taxon>
        <taxon>Devosia</taxon>
    </lineage>
</organism>
<sequence>MTTRTRDSLALYVIAALAVMVTLYADADLGELFFALLARW</sequence>
<feature type="transmembrane region" description="Helical" evidence="1">
    <location>
        <begin position="9"/>
        <end position="27"/>
    </location>
</feature>
<evidence type="ECO:0000313" key="3">
    <source>
        <dbReference type="Proteomes" id="UP000268844"/>
    </source>
</evidence>